<feature type="compositionally biased region" description="Low complexity" evidence="6">
    <location>
        <begin position="737"/>
        <end position="750"/>
    </location>
</feature>
<evidence type="ECO:0008006" key="11">
    <source>
        <dbReference type="Google" id="ProtNLM"/>
    </source>
</evidence>
<evidence type="ECO:0000256" key="4">
    <source>
        <dbReference type="ARBA" id="ARBA00022833"/>
    </source>
</evidence>
<keyword evidence="2" id="KW-0677">Repeat</keyword>
<dbReference type="SUPFAM" id="SSF57850">
    <property type="entry name" value="RING/U-box"/>
    <property type="match status" value="1"/>
</dbReference>
<feature type="compositionally biased region" description="Low complexity" evidence="6">
    <location>
        <begin position="61"/>
        <end position="76"/>
    </location>
</feature>
<dbReference type="PANTHER" id="PTHR12429">
    <property type="entry name" value="NEURALIZED"/>
    <property type="match status" value="1"/>
</dbReference>
<dbReference type="CDD" id="cd16647">
    <property type="entry name" value="mRING-HC-C3HC5_NEU1"/>
    <property type="match status" value="1"/>
</dbReference>
<organism evidence="9 10">
    <name type="scientific">Mesorhabditis belari</name>
    <dbReference type="NCBI Taxonomy" id="2138241"/>
    <lineage>
        <taxon>Eukaryota</taxon>
        <taxon>Metazoa</taxon>
        <taxon>Ecdysozoa</taxon>
        <taxon>Nematoda</taxon>
        <taxon>Chromadorea</taxon>
        <taxon>Rhabditida</taxon>
        <taxon>Rhabditina</taxon>
        <taxon>Rhabditomorpha</taxon>
        <taxon>Rhabditoidea</taxon>
        <taxon>Rhabditidae</taxon>
        <taxon>Mesorhabditinae</taxon>
        <taxon>Mesorhabditis</taxon>
    </lineage>
</organism>
<dbReference type="GO" id="GO:0061630">
    <property type="term" value="F:ubiquitin protein ligase activity"/>
    <property type="evidence" value="ECO:0007669"/>
    <property type="project" value="TreeGrafter"/>
</dbReference>
<dbReference type="FunFam" id="2.60.120.920:FF:000005">
    <property type="entry name" value="Putative E3 ubiquitin-protein ligase NEURL1B"/>
    <property type="match status" value="2"/>
</dbReference>
<name>A0AAF3ENL1_9BILA</name>
<feature type="domain" description="NHR" evidence="8">
    <location>
        <begin position="490"/>
        <end position="645"/>
    </location>
</feature>
<dbReference type="SMART" id="SM00588">
    <property type="entry name" value="NEUZ"/>
    <property type="match status" value="2"/>
</dbReference>
<dbReference type="Proteomes" id="UP000887575">
    <property type="component" value="Unassembled WGS sequence"/>
</dbReference>
<feature type="compositionally biased region" description="Pro residues" evidence="6">
    <location>
        <begin position="800"/>
        <end position="810"/>
    </location>
</feature>
<feature type="compositionally biased region" description="Basic and acidic residues" evidence="6">
    <location>
        <begin position="97"/>
        <end position="123"/>
    </location>
</feature>
<dbReference type="SMART" id="SM00184">
    <property type="entry name" value="RING"/>
    <property type="match status" value="1"/>
</dbReference>
<dbReference type="InterPro" id="IPR037962">
    <property type="entry name" value="Neuralized"/>
</dbReference>
<dbReference type="PROSITE" id="PS51065">
    <property type="entry name" value="NHR"/>
    <property type="match status" value="2"/>
</dbReference>
<feature type="compositionally biased region" description="Polar residues" evidence="6">
    <location>
        <begin position="445"/>
        <end position="454"/>
    </location>
</feature>
<feature type="region of interest" description="Disordered" evidence="6">
    <location>
        <begin position="652"/>
        <end position="762"/>
    </location>
</feature>
<dbReference type="Gene3D" id="2.60.120.920">
    <property type="match status" value="2"/>
</dbReference>
<dbReference type="InterPro" id="IPR001841">
    <property type="entry name" value="Znf_RING"/>
</dbReference>
<feature type="compositionally biased region" description="Low complexity" evidence="6">
    <location>
        <begin position="455"/>
        <end position="473"/>
    </location>
</feature>
<feature type="domain" description="NHR" evidence="8">
    <location>
        <begin position="280"/>
        <end position="435"/>
    </location>
</feature>
<feature type="compositionally biased region" description="Pro residues" evidence="6">
    <location>
        <begin position="653"/>
        <end position="664"/>
    </location>
</feature>
<dbReference type="Gene3D" id="3.30.40.10">
    <property type="entry name" value="Zinc/RING finger domain, C3HC4 (zinc finger)"/>
    <property type="match status" value="1"/>
</dbReference>
<feature type="region of interest" description="Disordered" evidence="6">
    <location>
        <begin position="1"/>
        <end position="159"/>
    </location>
</feature>
<dbReference type="InterPro" id="IPR006573">
    <property type="entry name" value="NHR_dom"/>
</dbReference>
<proteinExistence type="predicted"/>
<evidence type="ECO:0000256" key="6">
    <source>
        <dbReference type="SAM" id="MobiDB-lite"/>
    </source>
</evidence>
<feature type="region of interest" description="Disordered" evidence="6">
    <location>
        <begin position="795"/>
        <end position="855"/>
    </location>
</feature>
<evidence type="ECO:0000256" key="2">
    <source>
        <dbReference type="ARBA" id="ARBA00022737"/>
    </source>
</evidence>
<evidence type="ECO:0000256" key="3">
    <source>
        <dbReference type="ARBA" id="ARBA00022771"/>
    </source>
</evidence>
<evidence type="ECO:0000259" key="7">
    <source>
        <dbReference type="PROSITE" id="PS50089"/>
    </source>
</evidence>
<feature type="region of interest" description="Disordered" evidence="6">
    <location>
        <begin position="445"/>
        <end position="476"/>
    </location>
</feature>
<dbReference type="AlphaFoldDB" id="A0AAF3ENL1"/>
<evidence type="ECO:0000256" key="1">
    <source>
        <dbReference type="ARBA" id="ARBA00022723"/>
    </source>
</evidence>
<evidence type="ECO:0000259" key="8">
    <source>
        <dbReference type="PROSITE" id="PS51065"/>
    </source>
</evidence>
<dbReference type="PANTHER" id="PTHR12429:SF6">
    <property type="entry name" value="PROTEIN NEURALIZED"/>
    <property type="match status" value="1"/>
</dbReference>
<evidence type="ECO:0000313" key="10">
    <source>
        <dbReference type="WBParaSite" id="MBELARI_LOCUS15636"/>
    </source>
</evidence>
<evidence type="ECO:0000256" key="5">
    <source>
        <dbReference type="PROSITE-ProRule" id="PRU00175"/>
    </source>
</evidence>
<feature type="domain" description="RING-type" evidence="7">
    <location>
        <begin position="863"/>
        <end position="902"/>
    </location>
</feature>
<sequence length="914" mass="100894">MGEFIATRRSLFGSHQDDPDFDSSSFPGVGQRLGDGQENPWWGRRVVLNTDDEDEPRRVDSTSSSQGASASALDSSPTTDRRHLDVPVVTHRRHTRSSGDRRRSFHTAEEMEKRRSYYLDDRSPPSYMRRSSSDRRSDLSGDQASSSQDEEPMIASTSRPTITRRRFYVSESDSDVRLDELLRAARDVRNRSPHGYQDRTRSLTRRDYHRPERSRTNSDSNSDDDLRPGSAYSSCGSVNEIVDRFKDYNRRVRNMVVNSLADLDDNTLINQGTSESRQPQLGFHTVHGQNVGLQSGGRIARRKESFCKGLAFSNRPITVDENVCIRLNEVASNWSGVMRFGVTNVDPEVYRGGTIPKFACPDLTCKDGYWAKALPERYSIEGHIINFYVTADGELFYGINGTPKGLFLSGINVRLPLWVIVDIYGNSVSVEFIDANDAKLRASRAITSSANPSSSQPTRTAPPRQQPAQSAATVSDNASTSVLSGVDLDLLQFHRVTGRHVTLNGLRTMATRSEQEYTQGYVFTERPIRFNEKVMIQVVAVQNLYSGSLAFGVTCCDPKNLVGKELPDDSSDLIEMPDYFVGIKDVALNPVANTLLQFWINSNGEVKFQKDQKQPRTIMHVDATLQLYMWFDVYGQTQVIKLLGCYPASRPARPAPPAVVPPSPTTTAMPTRVALPVLPNSTSRTRRGEAASPQRDNPSHSTPSPIPLRVAMENMRLGDGSAPSSQRSTPAIPPRRASSAVDDLLSSDIGSSGGPPALSPANAFTLNTPQYLPIITPPTTSTTNPFTAHLLDSVTSPTARAPPPLAPRPPTMGQNRSAPTLPPNRPPLPPPISTLPSIPQVTSPPSTTPSKEFPDDLEESEECTICMNAKINCVIYKCGHMCMCYDCAVTLKDQKGECPMCRKPMDDVIKCFKS</sequence>
<keyword evidence="4" id="KW-0862">Zinc</keyword>
<dbReference type="GO" id="GO:0008270">
    <property type="term" value="F:zinc ion binding"/>
    <property type="evidence" value="ECO:0007669"/>
    <property type="project" value="UniProtKB-KW"/>
</dbReference>
<evidence type="ECO:0000313" key="9">
    <source>
        <dbReference type="Proteomes" id="UP000887575"/>
    </source>
</evidence>
<accession>A0AAF3ENL1</accession>
<feature type="compositionally biased region" description="Basic and acidic residues" evidence="6">
    <location>
        <begin position="189"/>
        <end position="216"/>
    </location>
</feature>
<dbReference type="InterPro" id="IPR013083">
    <property type="entry name" value="Znf_RING/FYVE/PHD"/>
</dbReference>
<feature type="compositionally biased region" description="Pro residues" evidence="6">
    <location>
        <begin position="820"/>
        <end position="833"/>
    </location>
</feature>
<dbReference type="InterPro" id="IPR043136">
    <property type="entry name" value="B30.2/SPRY_sf"/>
</dbReference>
<reference evidence="10" key="1">
    <citation type="submission" date="2024-02" db="UniProtKB">
        <authorList>
            <consortium name="WormBaseParasite"/>
        </authorList>
    </citation>
    <scope>IDENTIFICATION</scope>
</reference>
<protein>
    <recommendedName>
        <fullName evidence="11">Neuralized</fullName>
    </recommendedName>
</protein>
<dbReference type="WBParaSite" id="MBELARI_LOCUS15636">
    <property type="protein sequence ID" value="MBELARI_LOCUS15636"/>
    <property type="gene ID" value="MBELARI_LOCUS15636"/>
</dbReference>
<dbReference type="Pfam" id="PF13920">
    <property type="entry name" value="zf-C3HC4_3"/>
    <property type="match status" value="1"/>
</dbReference>
<keyword evidence="3 5" id="KW-0863">Zinc-finger</keyword>
<feature type="region of interest" description="Disordered" evidence="6">
    <location>
        <begin position="189"/>
        <end position="233"/>
    </location>
</feature>
<dbReference type="PROSITE" id="PS50089">
    <property type="entry name" value="ZF_RING_2"/>
    <property type="match status" value="1"/>
</dbReference>
<dbReference type="Pfam" id="PF07177">
    <property type="entry name" value="Neuralized"/>
    <property type="match status" value="2"/>
</dbReference>
<feature type="compositionally biased region" description="Low complexity" evidence="6">
    <location>
        <begin position="834"/>
        <end position="850"/>
    </location>
</feature>
<feature type="compositionally biased region" description="Polar residues" evidence="6">
    <location>
        <begin position="694"/>
        <end position="703"/>
    </location>
</feature>
<keyword evidence="9" id="KW-1185">Reference proteome</keyword>
<keyword evidence="1" id="KW-0479">Metal-binding</keyword>